<evidence type="ECO:0000256" key="8">
    <source>
        <dbReference type="ARBA" id="ARBA00022840"/>
    </source>
</evidence>
<dbReference type="Pfam" id="PF01453">
    <property type="entry name" value="B_lectin"/>
    <property type="match status" value="1"/>
</dbReference>
<sequence>MALRIIVPCVLILFSNFYGLHGQISPNMSTGPNITAGSNDSLLSISGDFAFGFYALQNGLYLVGVWFDRIPEKTLVWSANRDSPAEQGSTIQLTNAGELVFTYANGRTLQIYSGAAASLGTMQNDGNFVLRDNSSTILWQSFDSPTNTLLPGQVLVQSQKLYSNAKGSSNSNYSTGDFMLEMQFDGNLVLSAYHFADPGYWTTQTFAANVSLVFHNSASLYLVKGTKDEIYSITKNLSSPVEDYYHRVTVEDGGNFQQYIYHKRNGSGWKRVWRVNDDPCFVNSVCGIYAMCTSPDNETVSCSCLPGYLQSFDSPTNTLLPGQVLVQSQKLYSNAKGSSNSNYSTGDFMLEMQFDGNLVLSAYHFADPGYWTTQTFAANVSLVFHNSASLYLVKGTKDEIYSITKNLSSPVEDYYHRVTVEDGGNFQQYIYHKRNGSGWKRVWRVNDDPCFVNSVCGIYAMCTSPDNETVSCSCLPGYLQVDPRDVSKGCYQENMVNYCADPSMRNFSTMVIDDADFPPDINNGDLGQVRNVDVEGCKKAVMDDYYTLAASWMNSTCIKKRIPLLNARKSASSKGRVAFIKVPNKKKSEPSPPRKRKKFDTRLLLVIGLIISAGFAFLFGALALYYHPALRNVLKRWKSSNAKTIGINFREFTLQELREATNGFKMVVGHEPEALSDFKRFERMALVGLWCINPDPILRPSMRKVTQMLEGAVEVGIPPQVYDYVSNYRKY</sequence>
<keyword evidence="9 17" id="KW-1133">Transmembrane helix</keyword>
<dbReference type="GO" id="GO:0005524">
    <property type="term" value="F:ATP binding"/>
    <property type="evidence" value="ECO:0007669"/>
    <property type="project" value="UniProtKB-KW"/>
</dbReference>
<evidence type="ECO:0000256" key="3">
    <source>
        <dbReference type="ARBA" id="ARBA00022679"/>
    </source>
</evidence>
<dbReference type="InterPro" id="IPR000858">
    <property type="entry name" value="S_locus_glycoprot_dom"/>
</dbReference>
<dbReference type="FunFam" id="2.90.10.10:FF:000006">
    <property type="entry name" value="Serine/threonine-protein kinase"/>
    <property type="match status" value="1"/>
</dbReference>
<dbReference type="GO" id="GO:0016020">
    <property type="term" value="C:membrane"/>
    <property type="evidence" value="ECO:0007669"/>
    <property type="project" value="UniProtKB-SubCell"/>
</dbReference>
<organism evidence="20 21">
    <name type="scientific">Quercus suber</name>
    <name type="common">Cork oak</name>
    <dbReference type="NCBI Taxonomy" id="58331"/>
    <lineage>
        <taxon>Eukaryota</taxon>
        <taxon>Viridiplantae</taxon>
        <taxon>Streptophyta</taxon>
        <taxon>Embryophyta</taxon>
        <taxon>Tracheophyta</taxon>
        <taxon>Spermatophyta</taxon>
        <taxon>Magnoliopsida</taxon>
        <taxon>eudicotyledons</taxon>
        <taxon>Gunneridae</taxon>
        <taxon>Pentapetalae</taxon>
        <taxon>rosids</taxon>
        <taxon>fabids</taxon>
        <taxon>Fagales</taxon>
        <taxon>Fagaceae</taxon>
        <taxon>Quercus</taxon>
    </lineage>
</organism>
<keyword evidence="12" id="KW-0675">Receptor</keyword>
<keyword evidence="7 16" id="KW-0418">Kinase</keyword>
<evidence type="ECO:0000313" key="21">
    <source>
        <dbReference type="Proteomes" id="UP000237347"/>
    </source>
</evidence>
<feature type="signal peptide" evidence="18">
    <location>
        <begin position="1"/>
        <end position="22"/>
    </location>
</feature>
<comment type="subcellular location">
    <subcellularLocation>
        <location evidence="1">Membrane</location>
        <topology evidence="1">Single-pass membrane protein</topology>
    </subcellularLocation>
</comment>
<dbReference type="GO" id="GO:0004674">
    <property type="term" value="F:protein serine/threonine kinase activity"/>
    <property type="evidence" value="ECO:0007669"/>
    <property type="project" value="UniProtKB-KW"/>
</dbReference>
<keyword evidence="8 16" id="KW-0067">ATP-binding</keyword>
<evidence type="ECO:0000256" key="9">
    <source>
        <dbReference type="ARBA" id="ARBA00022989"/>
    </source>
</evidence>
<feature type="transmembrane region" description="Helical" evidence="17">
    <location>
        <begin position="603"/>
        <end position="626"/>
    </location>
</feature>
<evidence type="ECO:0000256" key="16">
    <source>
        <dbReference type="PIRNR" id="PIRNR000641"/>
    </source>
</evidence>
<dbReference type="EMBL" id="PKMF04000074">
    <property type="protein sequence ID" value="KAK7852557.1"/>
    <property type="molecule type" value="Genomic_DNA"/>
</dbReference>
<evidence type="ECO:0000256" key="10">
    <source>
        <dbReference type="ARBA" id="ARBA00023136"/>
    </source>
</evidence>
<gene>
    <name evidence="20" type="primary">LECRK1_26</name>
    <name evidence="20" type="ORF">CFP56_038580</name>
</gene>
<keyword evidence="10 17" id="KW-0472">Membrane</keyword>
<keyword evidence="3 16" id="KW-0808">Transferase</keyword>
<dbReference type="CDD" id="cd00028">
    <property type="entry name" value="B_lectin"/>
    <property type="match status" value="1"/>
</dbReference>
<dbReference type="SUPFAM" id="SSF51110">
    <property type="entry name" value="alpha-D-mannose-specific plant lectins"/>
    <property type="match status" value="1"/>
</dbReference>
<dbReference type="SMART" id="SM00108">
    <property type="entry name" value="B_lectin"/>
    <property type="match status" value="1"/>
</dbReference>
<dbReference type="InterPro" id="IPR024171">
    <property type="entry name" value="SRK-like_kinase"/>
</dbReference>
<evidence type="ECO:0000256" key="18">
    <source>
        <dbReference type="SAM" id="SignalP"/>
    </source>
</evidence>
<evidence type="ECO:0000256" key="6">
    <source>
        <dbReference type="ARBA" id="ARBA00022741"/>
    </source>
</evidence>
<dbReference type="PROSITE" id="PS50927">
    <property type="entry name" value="BULB_LECTIN"/>
    <property type="match status" value="1"/>
</dbReference>
<dbReference type="EC" id="2.7.11.1" evidence="16"/>
<keyword evidence="11" id="KW-1015">Disulfide bond</keyword>
<dbReference type="PANTHER" id="PTHR47976">
    <property type="entry name" value="G-TYPE LECTIN S-RECEPTOR-LIKE SERINE/THREONINE-PROTEIN KINASE SD2-5"/>
    <property type="match status" value="1"/>
</dbReference>
<keyword evidence="21" id="KW-1185">Reference proteome</keyword>
<evidence type="ECO:0000256" key="14">
    <source>
        <dbReference type="ARBA" id="ARBA00047899"/>
    </source>
</evidence>
<feature type="domain" description="Bulb-type lectin" evidence="19">
    <location>
        <begin position="27"/>
        <end position="143"/>
    </location>
</feature>
<keyword evidence="6 16" id="KW-0547">Nucleotide-binding</keyword>
<protein>
    <recommendedName>
        <fullName evidence="16">Receptor-like serine/threonine-protein kinase</fullName>
        <ecNumber evidence="16">2.7.11.1</ecNumber>
    </recommendedName>
</protein>
<keyword evidence="4 17" id="KW-0812">Transmembrane</keyword>
<proteinExistence type="inferred from homology"/>
<name>A0AAW0LLN2_QUESU</name>
<keyword evidence="2 16" id="KW-0723">Serine/threonine-protein kinase</keyword>
<evidence type="ECO:0000256" key="12">
    <source>
        <dbReference type="ARBA" id="ARBA00023170"/>
    </source>
</evidence>
<dbReference type="Proteomes" id="UP000237347">
    <property type="component" value="Unassembled WGS sequence"/>
</dbReference>
<evidence type="ECO:0000256" key="15">
    <source>
        <dbReference type="ARBA" id="ARBA00048679"/>
    </source>
</evidence>
<evidence type="ECO:0000256" key="2">
    <source>
        <dbReference type="ARBA" id="ARBA00022527"/>
    </source>
</evidence>
<evidence type="ECO:0000256" key="7">
    <source>
        <dbReference type="ARBA" id="ARBA00022777"/>
    </source>
</evidence>
<dbReference type="GO" id="GO:0048544">
    <property type="term" value="P:recognition of pollen"/>
    <property type="evidence" value="ECO:0007669"/>
    <property type="project" value="InterPro"/>
</dbReference>
<keyword evidence="13" id="KW-0325">Glycoprotein</keyword>
<comment type="catalytic activity">
    <reaction evidence="15 16">
        <text>L-seryl-[protein] + ATP = O-phospho-L-seryl-[protein] + ADP + H(+)</text>
        <dbReference type="Rhea" id="RHEA:17989"/>
        <dbReference type="Rhea" id="RHEA-COMP:9863"/>
        <dbReference type="Rhea" id="RHEA-COMP:11604"/>
        <dbReference type="ChEBI" id="CHEBI:15378"/>
        <dbReference type="ChEBI" id="CHEBI:29999"/>
        <dbReference type="ChEBI" id="CHEBI:30616"/>
        <dbReference type="ChEBI" id="CHEBI:83421"/>
        <dbReference type="ChEBI" id="CHEBI:456216"/>
        <dbReference type="EC" id="2.7.11.1"/>
    </reaction>
</comment>
<evidence type="ECO:0000256" key="1">
    <source>
        <dbReference type="ARBA" id="ARBA00004167"/>
    </source>
</evidence>
<evidence type="ECO:0000256" key="5">
    <source>
        <dbReference type="ARBA" id="ARBA00022729"/>
    </source>
</evidence>
<feature type="chain" id="PRO_5043654026" description="Receptor-like serine/threonine-protein kinase" evidence="18">
    <location>
        <begin position="23"/>
        <end position="731"/>
    </location>
</feature>
<dbReference type="InterPro" id="IPR051343">
    <property type="entry name" value="G-type_lectin_kinases/EP1-like"/>
</dbReference>
<evidence type="ECO:0000313" key="20">
    <source>
        <dbReference type="EMBL" id="KAK7852557.1"/>
    </source>
</evidence>
<comment type="similarity">
    <text evidence="16">Belongs to the protein kinase superfamily. Ser/Thr protein kinase family.</text>
</comment>
<keyword evidence="5 18" id="KW-0732">Signal</keyword>
<comment type="caution">
    <text evidence="20">The sequence shown here is derived from an EMBL/GenBank/DDBJ whole genome shotgun (WGS) entry which is preliminary data.</text>
</comment>
<dbReference type="PANTHER" id="PTHR47976:SF64">
    <property type="entry name" value="RECEPTOR-LIKE SERINE_THREONINE-PROTEIN KINASE"/>
    <property type="match status" value="1"/>
</dbReference>
<dbReference type="Gene3D" id="2.90.10.10">
    <property type="entry name" value="Bulb-type lectin domain"/>
    <property type="match status" value="3"/>
</dbReference>
<comment type="catalytic activity">
    <reaction evidence="14 16">
        <text>L-threonyl-[protein] + ATP = O-phospho-L-threonyl-[protein] + ADP + H(+)</text>
        <dbReference type="Rhea" id="RHEA:46608"/>
        <dbReference type="Rhea" id="RHEA-COMP:11060"/>
        <dbReference type="Rhea" id="RHEA-COMP:11605"/>
        <dbReference type="ChEBI" id="CHEBI:15378"/>
        <dbReference type="ChEBI" id="CHEBI:30013"/>
        <dbReference type="ChEBI" id="CHEBI:30616"/>
        <dbReference type="ChEBI" id="CHEBI:61977"/>
        <dbReference type="ChEBI" id="CHEBI:456216"/>
        <dbReference type="EC" id="2.7.11.1"/>
    </reaction>
</comment>
<evidence type="ECO:0000256" key="4">
    <source>
        <dbReference type="ARBA" id="ARBA00022692"/>
    </source>
</evidence>
<dbReference type="InterPro" id="IPR001480">
    <property type="entry name" value="Bulb-type_lectin_dom"/>
</dbReference>
<dbReference type="AlphaFoldDB" id="A0AAW0LLN2"/>
<reference evidence="20 21" key="1">
    <citation type="journal article" date="2018" name="Sci. Data">
        <title>The draft genome sequence of cork oak.</title>
        <authorList>
            <person name="Ramos A.M."/>
            <person name="Usie A."/>
            <person name="Barbosa P."/>
            <person name="Barros P.M."/>
            <person name="Capote T."/>
            <person name="Chaves I."/>
            <person name="Simoes F."/>
            <person name="Abreu I."/>
            <person name="Carrasquinho I."/>
            <person name="Faro C."/>
            <person name="Guimaraes J.B."/>
            <person name="Mendonca D."/>
            <person name="Nobrega F."/>
            <person name="Rodrigues L."/>
            <person name="Saibo N.J.M."/>
            <person name="Varela M.C."/>
            <person name="Egas C."/>
            <person name="Matos J."/>
            <person name="Miguel C.M."/>
            <person name="Oliveira M.M."/>
            <person name="Ricardo C.P."/>
            <person name="Goncalves S."/>
        </authorList>
    </citation>
    <scope>NUCLEOTIDE SEQUENCE [LARGE SCALE GENOMIC DNA]</scope>
    <source>
        <strain evidence="21">cv. HL8</strain>
    </source>
</reference>
<evidence type="ECO:0000259" key="19">
    <source>
        <dbReference type="PROSITE" id="PS50927"/>
    </source>
</evidence>
<accession>A0AAW0LLN2</accession>
<dbReference type="Pfam" id="PF00954">
    <property type="entry name" value="S_locus_glycop"/>
    <property type="match status" value="2"/>
</dbReference>
<evidence type="ECO:0000256" key="11">
    <source>
        <dbReference type="ARBA" id="ARBA00023157"/>
    </source>
</evidence>
<dbReference type="PIRSF" id="PIRSF000641">
    <property type="entry name" value="SRK"/>
    <property type="match status" value="1"/>
</dbReference>
<dbReference type="InterPro" id="IPR036426">
    <property type="entry name" value="Bulb-type_lectin_dom_sf"/>
</dbReference>
<evidence type="ECO:0000256" key="17">
    <source>
        <dbReference type="SAM" id="Phobius"/>
    </source>
</evidence>
<evidence type="ECO:0000256" key="13">
    <source>
        <dbReference type="ARBA" id="ARBA00023180"/>
    </source>
</evidence>